<dbReference type="VEuPathDB" id="TrichDB:TVAGG3_0388350"/>
<dbReference type="RefSeq" id="XP_001303047.1">
    <property type="nucleotide sequence ID" value="XM_001303046.1"/>
</dbReference>
<dbReference type="EMBL" id="DS114136">
    <property type="protein sequence ID" value="EAX90117.1"/>
    <property type="molecule type" value="Genomic_DNA"/>
</dbReference>
<evidence type="ECO:0000313" key="2">
    <source>
        <dbReference type="EMBL" id="EAX90117.1"/>
    </source>
</evidence>
<keyword evidence="3" id="KW-1185">Reference proteome</keyword>
<organism evidence="2 3">
    <name type="scientific">Trichomonas vaginalis (strain ATCC PRA-98 / G3)</name>
    <dbReference type="NCBI Taxonomy" id="412133"/>
    <lineage>
        <taxon>Eukaryota</taxon>
        <taxon>Metamonada</taxon>
        <taxon>Parabasalia</taxon>
        <taxon>Trichomonadida</taxon>
        <taxon>Trichomonadidae</taxon>
        <taxon>Trichomonas</taxon>
    </lineage>
</organism>
<gene>
    <name evidence="2" type="ORF">TVAG_078280</name>
</gene>
<proteinExistence type="predicted"/>
<accession>A2FY95</accession>
<dbReference type="SMR" id="A2FY95"/>
<evidence type="ECO:0000313" key="3">
    <source>
        <dbReference type="Proteomes" id="UP000001542"/>
    </source>
</evidence>
<reference evidence="2" key="1">
    <citation type="submission" date="2006-10" db="EMBL/GenBank/DDBJ databases">
        <authorList>
            <person name="Amadeo P."/>
            <person name="Zhao Q."/>
            <person name="Wortman J."/>
            <person name="Fraser-Liggett C."/>
            <person name="Carlton J."/>
        </authorList>
    </citation>
    <scope>NUCLEOTIDE SEQUENCE</scope>
    <source>
        <strain evidence="2">G3</strain>
    </source>
</reference>
<evidence type="ECO:0000256" key="1">
    <source>
        <dbReference type="SAM" id="MobiDB-lite"/>
    </source>
</evidence>
<dbReference type="InParanoid" id="A2FY95"/>
<dbReference type="VEuPathDB" id="TrichDB:TVAG_078280"/>
<dbReference type="Proteomes" id="UP000001542">
    <property type="component" value="Unassembled WGS sequence"/>
</dbReference>
<dbReference type="InterPro" id="IPR013730">
    <property type="entry name" value="Fyv7/TAP26"/>
</dbReference>
<dbReference type="OrthoDB" id="10525276at2759"/>
<sequence>MSNDELIEQAAQTLVEEGVDLSKIPSSNKNKQEFLSLVKQYLNSNLNSLQKARIEYLVGNMTELYKREVEKEEKAKAREIAEEKRKKKEKEHKMLNRRTKRGQPVLCGLARLQLEKVQQMIENDKKK</sequence>
<dbReference type="KEGG" id="tva:4747796"/>
<reference evidence="2" key="2">
    <citation type="journal article" date="2007" name="Science">
        <title>Draft genome sequence of the sexually transmitted pathogen Trichomonas vaginalis.</title>
        <authorList>
            <person name="Carlton J.M."/>
            <person name="Hirt R.P."/>
            <person name="Silva J.C."/>
            <person name="Delcher A.L."/>
            <person name="Schatz M."/>
            <person name="Zhao Q."/>
            <person name="Wortman J.R."/>
            <person name="Bidwell S.L."/>
            <person name="Alsmark U.C.M."/>
            <person name="Besteiro S."/>
            <person name="Sicheritz-Ponten T."/>
            <person name="Noel C.J."/>
            <person name="Dacks J.B."/>
            <person name="Foster P.G."/>
            <person name="Simillion C."/>
            <person name="Van de Peer Y."/>
            <person name="Miranda-Saavedra D."/>
            <person name="Barton G.J."/>
            <person name="Westrop G.D."/>
            <person name="Mueller S."/>
            <person name="Dessi D."/>
            <person name="Fiori P.L."/>
            <person name="Ren Q."/>
            <person name="Paulsen I."/>
            <person name="Zhang H."/>
            <person name="Bastida-Corcuera F.D."/>
            <person name="Simoes-Barbosa A."/>
            <person name="Brown M.T."/>
            <person name="Hayes R.D."/>
            <person name="Mukherjee M."/>
            <person name="Okumura C.Y."/>
            <person name="Schneider R."/>
            <person name="Smith A.J."/>
            <person name="Vanacova S."/>
            <person name="Villalvazo M."/>
            <person name="Haas B.J."/>
            <person name="Pertea M."/>
            <person name="Feldblyum T.V."/>
            <person name="Utterback T.R."/>
            <person name="Shu C.L."/>
            <person name="Osoegawa K."/>
            <person name="de Jong P.J."/>
            <person name="Hrdy I."/>
            <person name="Horvathova L."/>
            <person name="Zubacova Z."/>
            <person name="Dolezal P."/>
            <person name="Malik S.B."/>
            <person name="Logsdon J.M. Jr."/>
            <person name="Henze K."/>
            <person name="Gupta A."/>
            <person name="Wang C.C."/>
            <person name="Dunne R.L."/>
            <person name="Upcroft J.A."/>
            <person name="Upcroft P."/>
            <person name="White O."/>
            <person name="Salzberg S.L."/>
            <person name="Tang P."/>
            <person name="Chiu C.-H."/>
            <person name="Lee Y.-S."/>
            <person name="Embley T.M."/>
            <person name="Coombs G.H."/>
            <person name="Mottram J.C."/>
            <person name="Tachezy J."/>
            <person name="Fraser-Liggett C.M."/>
            <person name="Johnson P.J."/>
        </authorList>
    </citation>
    <scope>NUCLEOTIDE SEQUENCE [LARGE SCALE GENOMIC DNA]</scope>
    <source>
        <strain evidence="2">G3</strain>
    </source>
</reference>
<dbReference type="AlphaFoldDB" id="A2FY95"/>
<protein>
    <submittedName>
        <fullName evidence="2">Uncharacterized protein</fullName>
    </submittedName>
</protein>
<name>A2FY95_TRIV3</name>
<dbReference type="Pfam" id="PF08524">
    <property type="entry name" value="rRNA_processing"/>
    <property type="match status" value="1"/>
</dbReference>
<feature type="compositionally biased region" description="Basic residues" evidence="1">
    <location>
        <begin position="85"/>
        <end position="100"/>
    </location>
</feature>
<feature type="region of interest" description="Disordered" evidence="1">
    <location>
        <begin position="80"/>
        <end position="100"/>
    </location>
</feature>